<dbReference type="InterPro" id="IPR016064">
    <property type="entry name" value="NAD/diacylglycerol_kinase_sf"/>
</dbReference>
<keyword evidence="3" id="KW-1185">Reference proteome</keyword>
<evidence type="ECO:0000259" key="1">
    <source>
        <dbReference type="PROSITE" id="PS50146"/>
    </source>
</evidence>
<name>A0ABV6CKE2_9RHOB</name>
<keyword evidence="2" id="KW-0418">Kinase</keyword>
<accession>A0ABV6CKE2</accession>
<reference evidence="2 3" key="1">
    <citation type="submission" date="2024-09" db="EMBL/GenBank/DDBJ databases">
        <authorList>
            <person name="Sun Q."/>
            <person name="Mori K."/>
        </authorList>
    </citation>
    <scope>NUCLEOTIDE SEQUENCE [LARGE SCALE GENOMIC DNA]</scope>
    <source>
        <strain evidence="2 3">CCM 7904</strain>
    </source>
</reference>
<dbReference type="GO" id="GO:0016301">
    <property type="term" value="F:kinase activity"/>
    <property type="evidence" value="ECO:0007669"/>
    <property type="project" value="UniProtKB-KW"/>
</dbReference>
<dbReference type="RefSeq" id="WP_265508278.1">
    <property type="nucleotide sequence ID" value="NZ_JAOTBE010000067.1"/>
</dbReference>
<feature type="domain" description="DAGKc" evidence="1">
    <location>
        <begin position="1"/>
        <end position="92"/>
    </location>
</feature>
<protein>
    <submittedName>
        <fullName evidence="2">Diacylglycerol/lipid kinase family protein</fullName>
        <ecNumber evidence="2">2.7.1.-</ecNumber>
    </submittedName>
</protein>
<dbReference type="InterPro" id="IPR001206">
    <property type="entry name" value="Diacylglycerol_kinase_cat_dom"/>
</dbReference>
<gene>
    <name evidence="2" type="ORF">ACFFIZ_13135</name>
</gene>
<dbReference type="EMBL" id="JBHLWQ010000123">
    <property type="protein sequence ID" value="MFC0201222.1"/>
    <property type="molecule type" value="Genomic_DNA"/>
</dbReference>
<dbReference type="PROSITE" id="PS50146">
    <property type="entry name" value="DAGK"/>
    <property type="match status" value="1"/>
</dbReference>
<organism evidence="2 3">
    <name type="scientific">Paracoccus rhizosphaerae</name>
    <dbReference type="NCBI Taxonomy" id="1133347"/>
    <lineage>
        <taxon>Bacteria</taxon>
        <taxon>Pseudomonadati</taxon>
        <taxon>Pseudomonadota</taxon>
        <taxon>Alphaproteobacteria</taxon>
        <taxon>Rhodobacterales</taxon>
        <taxon>Paracoccaceae</taxon>
        <taxon>Paracoccus</taxon>
    </lineage>
</organism>
<sequence length="294" mass="31782">MHALLFHNPSAGMGDHSRQDLVVQLEAKGMHVSYCSAEDAGFPDCLAQTTDLVLVAGGDGTVCKVVAHLPDRQRPFGIIPVGGSNNVARSLGFDRTTVMRGDWPGKAVSSAFHVARIRLANGEQALLEGAGFGALAASMDRKKPTPRTSREKILNGRRGLATALAEIDAMPVAMLLDGVKVSGKWLMAEVLTTSHSGPRLPLAPWSGLLDGRLAVVLLEEEQRLDMLEWLNTPDAGPPPVTVLPARHVVIETQERQLLRIDDHVEEIDAQRIELRIDPDPFQVLLPDAAQEEGD</sequence>
<proteinExistence type="predicted"/>
<evidence type="ECO:0000313" key="3">
    <source>
        <dbReference type="Proteomes" id="UP001589795"/>
    </source>
</evidence>
<dbReference type="SUPFAM" id="SSF111331">
    <property type="entry name" value="NAD kinase/diacylglycerol kinase-like"/>
    <property type="match status" value="1"/>
</dbReference>
<dbReference type="Gene3D" id="2.60.200.40">
    <property type="match status" value="1"/>
</dbReference>
<dbReference type="EC" id="2.7.1.-" evidence="2"/>
<dbReference type="Gene3D" id="3.40.50.10330">
    <property type="entry name" value="Probable inorganic polyphosphate/atp-NAD kinase, domain 1"/>
    <property type="match status" value="1"/>
</dbReference>
<dbReference type="InterPro" id="IPR017438">
    <property type="entry name" value="ATP-NAD_kinase_N"/>
</dbReference>
<dbReference type="Proteomes" id="UP001589795">
    <property type="component" value="Unassembled WGS sequence"/>
</dbReference>
<keyword evidence="2" id="KW-0808">Transferase</keyword>
<dbReference type="Pfam" id="PF00781">
    <property type="entry name" value="DAGK_cat"/>
    <property type="match status" value="1"/>
</dbReference>
<comment type="caution">
    <text evidence="2">The sequence shown here is derived from an EMBL/GenBank/DDBJ whole genome shotgun (WGS) entry which is preliminary data.</text>
</comment>
<evidence type="ECO:0000313" key="2">
    <source>
        <dbReference type="EMBL" id="MFC0201222.1"/>
    </source>
</evidence>